<evidence type="ECO:0000313" key="12">
    <source>
        <dbReference type="EMBL" id="CAK9048154.1"/>
    </source>
</evidence>
<comment type="subunit">
    <text evidence="3">Tetramer of heterotrimers consisting of exclusion domain, heavy- and light chains.</text>
</comment>
<dbReference type="PRINTS" id="PR00705">
    <property type="entry name" value="PAPAIN"/>
</dbReference>
<dbReference type="Gene3D" id="3.90.70.10">
    <property type="entry name" value="Cysteine proteinases"/>
    <property type="match status" value="1"/>
</dbReference>
<dbReference type="Pfam" id="PF08773">
    <property type="entry name" value="CathepsinC_exc"/>
    <property type="match status" value="1"/>
</dbReference>
<dbReference type="InterPro" id="IPR038765">
    <property type="entry name" value="Papain-like_cys_pep_sf"/>
</dbReference>
<dbReference type="Gene3D" id="2.40.128.80">
    <property type="entry name" value="Cathepsin C, exclusion domain"/>
    <property type="match status" value="1"/>
</dbReference>
<dbReference type="InterPro" id="IPR025660">
    <property type="entry name" value="Pept_his_AS"/>
</dbReference>
<sequence length="550" mass="62915">MWLILFWLPVVWADLPVHCLHHEILGRWNFMLSPPSPERSSCGHLRPDSVDFQPRRDDVQVGKHLTISLMDPNVAEDEHLQRGTWTMVYDEGFEVEINNLNFFAFSNFSFELAQGGSTKHNISHCDQTMVGWYHNTDRTEFGCYYGSKVMTQEPPAEQAAAVRPVHLGKKPKTLLYQTKLSHHHQRKVIDKLSAKIGNESLGWKAKTMEKWNGLSMLQVNSYAGIKRSRRSTAMLRQHAAKLKTLSGRVKRRSFLQQTSVLQLSKPLPGSWDWTNVSGRNFVEPVMDQSECGSCYVAAAVRMLTARHKIKQNNTEEVPWSIAFPLRCSEYNQGCRGGYGILAAKWSQEVGLLPANCMKYSSDGACELECSLKELQGKRYRADNHRYVGSWYGEHGDKVEEIKAELYHNGPLILGLEPTEDFMWYSEGIYRSPSSSDLMHSTSNFEWERVDHAVLLVGYGEENGRKYWKLQNSWGEDWGERGFFRMVMGENDSGIESIPEAADVVQDEQDGRQVQSFFQQLQAPTKRASTDELQLTERIEHLLQSKLKVKA</sequence>
<keyword evidence="12" id="KW-0808">Transferase</keyword>
<dbReference type="PROSITE" id="PS00139">
    <property type="entry name" value="THIOL_PROTEASE_CYS"/>
    <property type="match status" value="1"/>
</dbReference>
<reference evidence="12 13" key="1">
    <citation type="submission" date="2024-02" db="EMBL/GenBank/DDBJ databases">
        <authorList>
            <person name="Chen Y."/>
            <person name="Shah S."/>
            <person name="Dougan E. K."/>
            <person name="Thang M."/>
            <person name="Chan C."/>
        </authorList>
    </citation>
    <scope>NUCLEOTIDE SEQUENCE [LARGE SCALE GENOMIC DNA]</scope>
</reference>
<organism evidence="12 13">
    <name type="scientific">Durusdinium trenchii</name>
    <dbReference type="NCBI Taxonomy" id="1381693"/>
    <lineage>
        <taxon>Eukaryota</taxon>
        <taxon>Sar</taxon>
        <taxon>Alveolata</taxon>
        <taxon>Dinophyceae</taxon>
        <taxon>Suessiales</taxon>
        <taxon>Symbiodiniaceae</taxon>
        <taxon>Durusdinium</taxon>
    </lineage>
</organism>
<dbReference type="SUPFAM" id="SSF54001">
    <property type="entry name" value="Cysteine proteinases"/>
    <property type="match status" value="1"/>
</dbReference>
<keyword evidence="13" id="KW-1185">Reference proteome</keyword>
<dbReference type="SUPFAM" id="SSF75001">
    <property type="entry name" value="Dipeptidyl peptidase I (cathepsin C), exclusion domain"/>
    <property type="match status" value="1"/>
</dbReference>
<dbReference type="InterPro" id="IPR013128">
    <property type="entry name" value="Peptidase_C1A"/>
</dbReference>
<evidence type="ECO:0000256" key="5">
    <source>
        <dbReference type="ARBA" id="ARBA00023145"/>
    </source>
</evidence>
<dbReference type="PROSITE" id="PS00639">
    <property type="entry name" value="THIOL_PROTEASE_HIS"/>
    <property type="match status" value="1"/>
</dbReference>
<proteinExistence type="inferred from homology"/>
<keyword evidence="5" id="KW-0865">Zymogen</keyword>
<comment type="cofactor">
    <cofactor evidence="1">
        <name>chloride</name>
        <dbReference type="ChEBI" id="CHEBI:17996"/>
    </cofactor>
</comment>
<dbReference type="GO" id="GO:0016740">
    <property type="term" value="F:transferase activity"/>
    <property type="evidence" value="ECO:0007669"/>
    <property type="project" value="UniProtKB-KW"/>
</dbReference>
<evidence type="ECO:0000256" key="3">
    <source>
        <dbReference type="ARBA" id="ARBA00011610"/>
    </source>
</evidence>
<dbReference type="Proteomes" id="UP001642464">
    <property type="component" value="Unassembled WGS sequence"/>
</dbReference>
<accession>A0ABP0MBP3</accession>
<gene>
    <name evidence="12" type="ORF">SCF082_LOCUS26871</name>
</gene>
<dbReference type="PANTHER" id="PTHR12411">
    <property type="entry name" value="CYSTEINE PROTEASE FAMILY C1-RELATED"/>
    <property type="match status" value="1"/>
</dbReference>
<comment type="similarity">
    <text evidence="2">Belongs to the peptidase C1 family.</text>
</comment>
<evidence type="ECO:0000256" key="1">
    <source>
        <dbReference type="ARBA" id="ARBA00001923"/>
    </source>
</evidence>
<evidence type="ECO:0000259" key="11">
    <source>
        <dbReference type="SMART" id="SM00645"/>
    </source>
</evidence>
<dbReference type="EMBL" id="CAXAMM010020557">
    <property type="protein sequence ID" value="CAK9048154.1"/>
    <property type="molecule type" value="Genomic_DNA"/>
</dbReference>
<feature type="domain" description="Peptidase C1A papain C-terminal" evidence="11">
    <location>
        <begin position="267"/>
        <end position="502"/>
    </location>
</feature>
<evidence type="ECO:0000256" key="8">
    <source>
        <dbReference type="ARBA" id="ARBA00030778"/>
    </source>
</evidence>
<dbReference type="SMART" id="SM00645">
    <property type="entry name" value="Pept_C1"/>
    <property type="match status" value="1"/>
</dbReference>
<evidence type="ECO:0000256" key="2">
    <source>
        <dbReference type="ARBA" id="ARBA00008455"/>
    </source>
</evidence>
<protein>
    <recommendedName>
        <fullName evidence="4">Dipeptidyl peptidase 1</fullName>
    </recommendedName>
    <alternativeName>
        <fullName evidence="7">Cathepsin C</fullName>
    </alternativeName>
    <alternativeName>
        <fullName evidence="6">Cathepsin J</fullName>
    </alternativeName>
    <alternativeName>
        <fullName evidence="9">Dipeptidyl peptidase I</fullName>
    </alternativeName>
    <alternativeName>
        <fullName evidence="8">Dipeptidyl transferase</fullName>
    </alternativeName>
</protein>
<evidence type="ECO:0000313" key="13">
    <source>
        <dbReference type="Proteomes" id="UP001642464"/>
    </source>
</evidence>
<evidence type="ECO:0000256" key="6">
    <source>
        <dbReference type="ARBA" id="ARBA00029762"/>
    </source>
</evidence>
<comment type="function">
    <text evidence="10">Thiol protease. Has dipeptidylpeptidase activity. Active against a broad range of dipeptide substrates composed of both polar and hydrophobic amino acids. Proline cannot occupy the P1 position and arginine cannot occupy the P2 position of the substrate. Can act as both an exopeptidase and endopeptidase. Activates serine proteases such as elastase, cathepsin G and granzymes A and B.</text>
</comment>
<evidence type="ECO:0000256" key="7">
    <source>
        <dbReference type="ARBA" id="ARBA00029779"/>
    </source>
</evidence>
<evidence type="ECO:0000256" key="10">
    <source>
        <dbReference type="ARBA" id="ARBA00045556"/>
    </source>
</evidence>
<dbReference type="Pfam" id="PF00112">
    <property type="entry name" value="Peptidase_C1"/>
    <property type="match status" value="1"/>
</dbReference>
<evidence type="ECO:0000256" key="9">
    <source>
        <dbReference type="ARBA" id="ARBA00032961"/>
    </source>
</evidence>
<dbReference type="InterPro" id="IPR000169">
    <property type="entry name" value="Pept_cys_AS"/>
</dbReference>
<dbReference type="InterPro" id="IPR000668">
    <property type="entry name" value="Peptidase_C1A_C"/>
</dbReference>
<evidence type="ECO:0000256" key="4">
    <source>
        <dbReference type="ARBA" id="ARBA00014709"/>
    </source>
</evidence>
<name>A0ABP0MBP3_9DINO</name>
<dbReference type="InterPro" id="IPR014882">
    <property type="entry name" value="CathepsinC_exc"/>
</dbReference>
<comment type="caution">
    <text evidence="12">The sequence shown here is derived from an EMBL/GenBank/DDBJ whole genome shotgun (WGS) entry which is preliminary data.</text>
</comment>
<dbReference type="InterPro" id="IPR036496">
    <property type="entry name" value="CathepsinC_exc_dom_sf"/>
</dbReference>